<dbReference type="InterPro" id="IPR014710">
    <property type="entry name" value="RmlC-like_jellyroll"/>
</dbReference>
<reference evidence="2 3" key="1">
    <citation type="submission" date="2020-04" db="EMBL/GenBank/DDBJ databases">
        <title>Metagenomic profiling of ammonia- and methane-oxidizing microorganisms in a Dutch drinking water treatment plant.</title>
        <authorList>
            <person name="Poghosyan L."/>
            <person name="Leucker S."/>
        </authorList>
    </citation>
    <scope>NUCLEOTIDE SEQUENCE [LARGE SCALE GENOMIC DNA]</scope>
    <source>
        <strain evidence="2">S-RSF-IL-03</strain>
    </source>
</reference>
<evidence type="ECO:0000259" key="1">
    <source>
        <dbReference type="Pfam" id="PF07883"/>
    </source>
</evidence>
<dbReference type="InterPro" id="IPR052044">
    <property type="entry name" value="PKS_Associated_Protein"/>
</dbReference>
<proteinExistence type="predicted"/>
<dbReference type="CDD" id="cd02226">
    <property type="entry name" value="cupin_YdbB-like"/>
    <property type="match status" value="1"/>
</dbReference>
<dbReference type="InterPro" id="IPR013096">
    <property type="entry name" value="Cupin_2"/>
</dbReference>
<organism evidence="2 3">
    <name type="scientific">Eiseniibacteriota bacterium</name>
    <dbReference type="NCBI Taxonomy" id="2212470"/>
    <lineage>
        <taxon>Bacteria</taxon>
        <taxon>Candidatus Eiseniibacteriota</taxon>
    </lineage>
</organism>
<dbReference type="SUPFAM" id="SSF51182">
    <property type="entry name" value="RmlC-like cupins"/>
    <property type="match status" value="1"/>
</dbReference>
<comment type="caution">
    <text evidence="2">The sequence shown here is derived from an EMBL/GenBank/DDBJ whole genome shotgun (WGS) entry which is preliminary data.</text>
</comment>
<sequence length="111" mass="12559">MNDALAAESLARHRATLTEPWKPIEIARVNDSVVRMALMHGEFPWHRHAEDEMFMAYEGEFDLETKNGTVHLKPGEFFVVPAGLEHRPVAKTPAVTLLFEMAKTKQYGEAP</sequence>
<accession>A0A849SW78</accession>
<dbReference type="PANTHER" id="PTHR36114:SF1">
    <property type="entry name" value="16.7 KDA PROTEIN IN WHIE LOCUS"/>
    <property type="match status" value="1"/>
</dbReference>
<protein>
    <submittedName>
        <fullName evidence="2">Cupin domain-containing protein</fullName>
    </submittedName>
</protein>
<dbReference type="PANTHER" id="PTHR36114">
    <property type="entry name" value="16.7 KDA PROTEIN IN WHIE LOCUS"/>
    <property type="match status" value="1"/>
</dbReference>
<gene>
    <name evidence="2" type="ORF">HOP12_15805</name>
</gene>
<evidence type="ECO:0000313" key="3">
    <source>
        <dbReference type="Proteomes" id="UP000580839"/>
    </source>
</evidence>
<dbReference type="Gene3D" id="2.60.120.10">
    <property type="entry name" value="Jelly Rolls"/>
    <property type="match status" value="1"/>
</dbReference>
<dbReference type="Pfam" id="PF07883">
    <property type="entry name" value="Cupin_2"/>
    <property type="match status" value="1"/>
</dbReference>
<dbReference type="EMBL" id="JABFRW010000206">
    <property type="protein sequence ID" value="NOT35610.1"/>
    <property type="molecule type" value="Genomic_DNA"/>
</dbReference>
<dbReference type="AlphaFoldDB" id="A0A849SW78"/>
<name>A0A849SW78_UNCEI</name>
<dbReference type="InterPro" id="IPR011051">
    <property type="entry name" value="RmlC_Cupin_sf"/>
</dbReference>
<evidence type="ECO:0000313" key="2">
    <source>
        <dbReference type="EMBL" id="NOT35610.1"/>
    </source>
</evidence>
<feature type="domain" description="Cupin type-2" evidence="1">
    <location>
        <begin position="41"/>
        <end position="97"/>
    </location>
</feature>
<dbReference type="Proteomes" id="UP000580839">
    <property type="component" value="Unassembled WGS sequence"/>
</dbReference>